<comment type="caution">
    <text evidence="1">The sequence shown here is derived from an EMBL/GenBank/DDBJ whole genome shotgun (WGS) entry which is preliminary data.</text>
</comment>
<sequence>MKNFKPLSLARKISHQAIPLRFTSAKLSSSQPKLRSCLSVNQEIHIMPILQKIDESSEEHQLIAHVHQSEMWNDLLSEGSEFEVEQTNLRQYPSSTLWRTTFSL</sequence>
<dbReference type="Proteomes" id="UP001642409">
    <property type="component" value="Unassembled WGS sequence"/>
</dbReference>
<evidence type="ECO:0000313" key="1">
    <source>
        <dbReference type="EMBL" id="CAL6022898.1"/>
    </source>
</evidence>
<keyword evidence="2" id="KW-1185">Reference proteome</keyword>
<protein>
    <submittedName>
        <fullName evidence="1">Hypothetical_protein</fullName>
    </submittedName>
</protein>
<gene>
    <name evidence="1" type="ORF">HINF_LOCUS28868</name>
</gene>
<proteinExistence type="predicted"/>
<evidence type="ECO:0000313" key="2">
    <source>
        <dbReference type="Proteomes" id="UP001642409"/>
    </source>
</evidence>
<reference evidence="1 2" key="1">
    <citation type="submission" date="2024-07" db="EMBL/GenBank/DDBJ databases">
        <authorList>
            <person name="Akdeniz Z."/>
        </authorList>
    </citation>
    <scope>NUCLEOTIDE SEQUENCE [LARGE SCALE GENOMIC DNA]</scope>
</reference>
<accession>A0ABP1IT08</accession>
<organism evidence="1 2">
    <name type="scientific">Hexamita inflata</name>
    <dbReference type="NCBI Taxonomy" id="28002"/>
    <lineage>
        <taxon>Eukaryota</taxon>
        <taxon>Metamonada</taxon>
        <taxon>Diplomonadida</taxon>
        <taxon>Hexamitidae</taxon>
        <taxon>Hexamitinae</taxon>
        <taxon>Hexamita</taxon>
    </lineage>
</organism>
<name>A0ABP1IT08_9EUKA</name>
<dbReference type="EMBL" id="CAXDID020000092">
    <property type="protein sequence ID" value="CAL6022898.1"/>
    <property type="molecule type" value="Genomic_DNA"/>
</dbReference>